<dbReference type="SUPFAM" id="SSF48317">
    <property type="entry name" value="Acid phosphatase/Vanadium-dependent haloperoxidase"/>
    <property type="match status" value="1"/>
</dbReference>
<dbReference type="SMART" id="SM00014">
    <property type="entry name" value="acidPPc"/>
    <property type="match status" value="1"/>
</dbReference>
<dbReference type="Gene3D" id="1.20.144.10">
    <property type="entry name" value="Phosphatidic acid phosphatase type 2/haloperoxidase"/>
    <property type="match status" value="1"/>
</dbReference>
<feature type="transmembrane region" description="Helical" evidence="7">
    <location>
        <begin position="76"/>
        <end position="94"/>
    </location>
</feature>
<sequence>MMKIIKENKAFFIPYLILLVIAFYWIMTTSKLDQMKWINAFSNPGGFQFFYYITLSAEGTVWTILICLLLFIRFDWAIIAILSVTISSLFTQFLKLSVFPDFLRPIAFFKDQPYHWELMNGLFMNEYNSFPSGHTTSAFASYTLIAIMVKNKKAGFLFITLAFLTGFSRPYLFQHFPEDVLAGAVIGSLSSVLIFYLMTSLFDKYPQKWYLRNLSNLSGK</sequence>
<feature type="transmembrane region" description="Helical" evidence="7">
    <location>
        <begin position="12"/>
        <end position="29"/>
    </location>
</feature>
<evidence type="ECO:0000259" key="8">
    <source>
        <dbReference type="SMART" id="SM00014"/>
    </source>
</evidence>
<dbReference type="GO" id="GO:0016787">
    <property type="term" value="F:hydrolase activity"/>
    <property type="evidence" value="ECO:0007669"/>
    <property type="project" value="UniProtKB-KW"/>
</dbReference>
<keyword evidence="10" id="KW-1185">Reference proteome</keyword>
<dbReference type="InterPro" id="IPR036938">
    <property type="entry name" value="PAP2/HPO_sf"/>
</dbReference>
<evidence type="ECO:0000256" key="2">
    <source>
        <dbReference type="ARBA" id="ARBA00022475"/>
    </source>
</evidence>
<evidence type="ECO:0000256" key="6">
    <source>
        <dbReference type="ARBA" id="ARBA00023136"/>
    </source>
</evidence>
<evidence type="ECO:0000256" key="4">
    <source>
        <dbReference type="ARBA" id="ARBA00022801"/>
    </source>
</evidence>
<dbReference type="RefSeq" id="WP_177219409.1">
    <property type="nucleotide sequence ID" value="NZ_FOXH01000007.1"/>
</dbReference>
<reference evidence="9 10" key="1">
    <citation type="submission" date="2016-10" db="EMBL/GenBank/DDBJ databases">
        <authorList>
            <person name="de Groot N.N."/>
        </authorList>
    </citation>
    <scope>NUCLEOTIDE SEQUENCE [LARGE SCALE GENOMIC DNA]</scope>
    <source>
        <strain evidence="10">E92,LMG 26720,CCM 7988</strain>
    </source>
</reference>
<evidence type="ECO:0000256" key="7">
    <source>
        <dbReference type="SAM" id="Phobius"/>
    </source>
</evidence>
<protein>
    <submittedName>
        <fullName evidence="9">Membrane-associated phospholipid phosphatase</fullName>
    </submittedName>
</protein>
<dbReference type="AlphaFoldDB" id="A0A1I5UFI7"/>
<feature type="domain" description="Phosphatidic acid phosphatase type 2/haloperoxidase" evidence="8">
    <location>
        <begin position="77"/>
        <end position="195"/>
    </location>
</feature>
<name>A0A1I5UFI7_9BACT</name>
<gene>
    <name evidence="9" type="ORF">SAMN04515674_107156</name>
</gene>
<keyword evidence="2" id="KW-1003">Cell membrane</keyword>
<keyword evidence="5 7" id="KW-1133">Transmembrane helix</keyword>
<dbReference type="Proteomes" id="UP000199306">
    <property type="component" value="Unassembled WGS sequence"/>
</dbReference>
<feature type="transmembrane region" description="Helical" evidence="7">
    <location>
        <begin position="49"/>
        <end position="71"/>
    </location>
</feature>
<organism evidence="9 10">
    <name type="scientific">Pseudarcicella hirudinis</name>
    <dbReference type="NCBI Taxonomy" id="1079859"/>
    <lineage>
        <taxon>Bacteria</taxon>
        <taxon>Pseudomonadati</taxon>
        <taxon>Bacteroidota</taxon>
        <taxon>Cytophagia</taxon>
        <taxon>Cytophagales</taxon>
        <taxon>Flectobacillaceae</taxon>
        <taxon>Pseudarcicella</taxon>
    </lineage>
</organism>
<evidence type="ECO:0000256" key="1">
    <source>
        <dbReference type="ARBA" id="ARBA00004651"/>
    </source>
</evidence>
<feature type="transmembrane region" description="Helical" evidence="7">
    <location>
        <begin position="156"/>
        <end position="174"/>
    </location>
</feature>
<keyword evidence="4" id="KW-0378">Hydrolase</keyword>
<dbReference type="EMBL" id="FOXH01000007">
    <property type="protein sequence ID" value="SFP94053.1"/>
    <property type="molecule type" value="Genomic_DNA"/>
</dbReference>
<dbReference type="PANTHER" id="PTHR14969:SF62">
    <property type="entry name" value="DECAPRENYLPHOSPHORYL-5-PHOSPHORIBOSE PHOSPHATASE RV3807C-RELATED"/>
    <property type="match status" value="1"/>
</dbReference>
<accession>A0A1I5UFI7</accession>
<feature type="transmembrane region" description="Helical" evidence="7">
    <location>
        <begin position="180"/>
        <end position="202"/>
    </location>
</feature>
<evidence type="ECO:0000313" key="10">
    <source>
        <dbReference type="Proteomes" id="UP000199306"/>
    </source>
</evidence>
<keyword evidence="3 7" id="KW-0812">Transmembrane</keyword>
<evidence type="ECO:0000256" key="3">
    <source>
        <dbReference type="ARBA" id="ARBA00022692"/>
    </source>
</evidence>
<evidence type="ECO:0000313" key="9">
    <source>
        <dbReference type="EMBL" id="SFP94053.1"/>
    </source>
</evidence>
<comment type="subcellular location">
    <subcellularLocation>
        <location evidence="1">Cell membrane</location>
        <topology evidence="1">Multi-pass membrane protein</topology>
    </subcellularLocation>
</comment>
<dbReference type="InterPro" id="IPR000326">
    <property type="entry name" value="PAP2/HPO"/>
</dbReference>
<dbReference type="GO" id="GO:0005886">
    <property type="term" value="C:plasma membrane"/>
    <property type="evidence" value="ECO:0007669"/>
    <property type="project" value="UniProtKB-SubCell"/>
</dbReference>
<keyword evidence="6 7" id="KW-0472">Membrane</keyword>
<dbReference type="Pfam" id="PF01569">
    <property type="entry name" value="PAP2"/>
    <property type="match status" value="1"/>
</dbReference>
<proteinExistence type="predicted"/>
<evidence type="ECO:0000256" key="5">
    <source>
        <dbReference type="ARBA" id="ARBA00022989"/>
    </source>
</evidence>
<dbReference type="STRING" id="1079859.SAMN04515674_107156"/>
<dbReference type="PANTHER" id="PTHR14969">
    <property type="entry name" value="SPHINGOSINE-1-PHOSPHATE PHOSPHOHYDROLASE"/>
    <property type="match status" value="1"/>
</dbReference>